<sequence length="704" mass="81829">MAQRNNKLTALYERLSKDDELQGESNSITNQKNYLEEYAQAKGLTNIRHYTDDGFSGVTFNRPGFQKMIADVEAGLIDTICVKDMSRLGRNYLKVGYYTEILFPEKNVRFIAINNSIDSATPTDNDFTPFLNIMNEWYAKDTSKKIKAIFQSRMKSGKRCSGAIPYGYKHDPEDKNHLLVDEEAAKVVRKIYQLAIEGNGPAQIADILTKEHILIPSAYLERHEEGEVSRNHSYHDPYIWNATAVSGILDKREYMGHTILGKTICDNFKTKKRRKARPEELIIFENTHEAIIDEDTWNQAQKFRKRVTKRVANGTYKHRLSGLVYCADCGSRMTYRSPEAQKRKDGKRYDSDSSFACSAYGNKYKECTFHFITSSALDQLVDDSIRRVARFVLTNQKEFLEQVGQLKETYSEKFLQESQKEVKSAKNRIQELDTLIKNLYEGNVLGKIPDRHFNRMMKEYDDEQQELEAKVAELEQELGQNENSEDGGDRFVRLVKKYQDFEEITPRMLNEFIDKIMVHEAVGKGLDRTQRIDIYFNFIGQFAVPFSEKELETERKARQEEEQRKAEAKRERQRIAARKCSQKRKEERARIKAAAEAGDEEAIRQYEAILDKERARRERDRASRKRSYQKQQKKAKEIEKAAQAGDPEAMKEYEKILENRKKATASTQKWRNKQKKKALEPTYQIEPEPTELEPEQELPVTASA</sequence>
<protein>
    <submittedName>
        <fullName evidence="5">Recombinase family protein</fullName>
    </submittedName>
</protein>
<feature type="coiled-coil region" evidence="1">
    <location>
        <begin position="415"/>
        <end position="484"/>
    </location>
</feature>
<dbReference type="Pfam" id="PF14287">
    <property type="entry name" value="DUF4368"/>
    <property type="match status" value="1"/>
</dbReference>
<dbReference type="SUPFAM" id="SSF53041">
    <property type="entry name" value="Resolvase-like"/>
    <property type="match status" value="1"/>
</dbReference>
<dbReference type="InterPro" id="IPR036162">
    <property type="entry name" value="Resolvase-like_N_sf"/>
</dbReference>
<dbReference type="SMART" id="SM00857">
    <property type="entry name" value="Resolvase"/>
    <property type="match status" value="1"/>
</dbReference>
<comment type="caution">
    <text evidence="5">The sequence shown here is derived from an EMBL/GenBank/DDBJ whole genome shotgun (WGS) entry which is preliminary data.</text>
</comment>
<dbReference type="Pfam" id="PF07508">
    <property type="entry name" value="Recombinase"/>
    <property type="match status" value="1"/>
</dbReference>
<dbReference type="Pfam" id="PF13408">
    <property type="entry name" value="Zn_ribbon_recom"/>
    <property type="match status" value="1"/>
</dbReference>
<evidence type="ECO:0000259" key="4">
    <source>
        <dbReference type="PROSITE" id="PS51737"/>
    </source>
</evidence>
<gene>
    <name evidence="5" type="ORF">G5A70_04860</name>
</gene>
<dbReference type="Pfam" id="PF00239">
    <property type="entry name" value="Resolvase"/>
    <property type="match status" value="1"/>
</dbReference>
<dbReference type="RefSeq" id="WP_173748537.1">
    <property type="nucleotide sequence ID" value="NZ_JAAITA010000004.1"/>
</dbReference>
<dbReference type="InterPro" id="IPR025378">
    <property type="entry name" value="DUF4368"/>
</dbReference>
<dbReference type="EMBL" id="JAAITA010000004">
    <property type="protein sequence ID" value="NSJ85511.1"/>
    <property type="molecule type" value="Genomic_DNA"/>
</dbReference>
<keyword evidence="6" id="KW-1185">Reference proteome</keyword>
<dbReference type="PROSITE" id="PS51736">
    <property type="entry name" value="RECOMBINASES_3"/>
    <property type="match status" value="1"/>
</dbReference>
<evidence type="ECO:0000313" key="6">
    <source>
        <dbReference type="Proteomes" id="UP000822142"/>
    </source>
</evidence>
<evidence type="ECO:0000259" key="3">
    <source>
        <dbReference type="PROSITE" id="PS51736"/>
    </source>
</evidence>
<reference evidence="5 6" key="1">
    <citation type="journal article" date="2020" name="Cell Host Microbe">
        <title>Functional and Genomic Variation between Human-Derived Isolates of Lachnospiraceae Reveals Inter- and Intra-Species Diversity.</title>
        <authorList>
            <person name="Sorbara M.T."/>
            <person name="Littmann E.R."/>
            <person name="Fontana E."/>
            <person name="Moody T.U."/>
            <person name="Kohout C.E."/>
            <person name="Gjonbalaj M."/>
            <person name="Eaton V."/>
            <person name="Seok R."/>
            <person name="Leiner I.M."/>
            <person name="Pamer E.G."/>
        </authorList>
    </citation>
    <scope>NUCLEOTIDE SEQUENCE [LARGE SCALE GENOMIC DNA]</scope>
    <source>
        <strain evidence="5 6">MSK.15.26</strain>
    </source>
</reference>
<dbReference type="InterPro" id="IPR038109">
    <property type="entry name" value="DNA_bind_recomb_sf"/>
</dbReference>
<feature type="domain" description="Recombinase" evidence="4">
    <location>
        <begin position="165"/>
        <end position="310"/>
    </location>
</feature>
<organism evidence="5 6">
    <name type="scientific">Blautia hansenii</name>
    <name type="common">Ruminococcus hansenii</name>
    <dbReference type="NCBI Taxonomy" id="1322"/>
    <lineage>
        <taxon>Bacteria</taxon>
        <taxon>Bacillati</taxon>
        <taxon>Bacillota</taxon>
        <taxon>Clostridia</taxon>
        <taxon>Lachnospirales</taxon>
        <taxon>Lachnospiraceae</taxon>
        <taxon>Blautia</taxon>
    </lineage>
</organism>
<proteinExistence type="predicted"/>
<feature type="region of interest" description="Disordered" evidence="2">
    <location>
        <begin position="614"/>
        <end position="704"/>
    </location>
</feature>
<feature type="domain" description="Resolvase/invertase-type recombinase catalytic" evidence="3">
    <location>
        <begin position="8"/>
        <end position="157"/>
    </location>
</feature>
<feature type="region of interest" description="Disordered" evidence="2">
    <location>
        <begin position="555"/>
        <end position="585"/>
    </location>
</feature>
<keyword evidence="1" id="KW-0175">Coiled coil</keyword>
<evidence type="ECO:0000313" key="5">
    <source>
        <dbReference type="EMBL" id="NSJ85511.1"/>
    </source>
</evidence>
<dbReference type="PROSITE" id="PS51737">
    <property type="entry name" value="RECOMBINASE_DNA_BIND"/>
    <property type="match status" value="1"/>
</dbReference>
<dbReference type="Gene3D" id="3.40.50.1390">
    <property type="entry name" value="Resolvase, N-terminal catalytic domain"/>
    <property type="match status" value="1"/>
</dbReference>
<name>A0ABX2I500_BLAHA</name>
<feature type="compositionally biased region" description="Basic residues" evidence="2">
    <location>
        <begin position="622"/>
        <end position="633"/>
    </location>
</feature>
<dbReference type="InterPro" id="IPR006119">
    <property type="entry name" value="Resolv_N"/>
</dbReference>
<evidence type="ECO:0000256" key="1">
    <source>
        <dbReference type="SAM" id="Coils"/>
    </source>
</evidence>
<dbReference type="Proteomes" id="UP000822142">
    <property type="component" value="Unassembled WGS sequence"/>
</dbReference>
<dbReference type="Gene3D" id="3.90.1750.20">
    <property type="entry name" value="Putative Large Serine Recombinase, Chain B, Domain 2"/>
    <property type="match status" value="1"/>
</dbReference>
<dbReference type="InterPro" id="IPR025827">
    <property type="entry name" value="Zn_ribbon_recom_dom"/>
</dbReference>
<evidence type="ECO:0000256" key="2">
    <source>
        <dbReference type="SAM" id="MobiDB-lite"/>
    </source>
</evidence>
<accession>A0ABX2I500</accession>
<dbReference type="InterPro" id="IPR050639">
    <property type="entry name" value="SSR_resolvase"/>
</dbReference>
<dbReference type="CDD" id="cd03770">
    <property type="entry name" value="SR_TndX_transposase"/>
    <property type="match status" value="1"/>
</dbReference>
<dbReference type="PANTHER" id="PTHR30461:SF23">
    <property type="entry name" value="DNA RECOMBINASE-RELATED"/>
    <property type="match status" value="1"/>
</dbReference>
<dbReference type="PANTHER" id="PTHR30461">
    <property type="entry name" value="DNA-INVERTASE FROM LAMBDOID PROPHAGE"/>
    <property type="match status" value="1"/>
</dbReference>
<feature type="compositionally biased region" description="Basic and acidic residues" evidence="2">
    <location>
        <begin position="648"/>
        <end position="661"/>
    </location>
</feature>
<dbReference type="InterPro" id="IPR011109">
    <property type="entry name" value="DNA_bind_recombinase_dom"/>
</dbReference>
<feature type="compositionally biased region" description="Basic and acidic residues" evidence="2">
    <location>
        <begin position="555"/>
        <end position="574"/>
    </location>
</feature>